<reference evidence="2 3" key="1">
    <citation type="submission" date="2016-11" db="EMBL/GenBank/DDBJ databases">
        <title>The macronuclear genome of Stentor coeruleus: a giant cell with tiny introns.</title>
        <authorList>
            <person name="Slabodnick M."/>
            <person name="Ruby J.G."/>
            <person name="Reiff S.B."/>
            <person name="Swart E.C."/>
            <person name="Gosai S."/>
            <person name="Prabakaran S."/>
            <person name="Witkowska E."/>
            <person name="Larue G.E."/>
            <person name="Fisher S."/>
            <person name="Freeman R.M."/>
            <person name="Gunawardena J."/>
            <person name="Chu W."/>
            <person name="Stover N.A."/>
            <person name="Gregory B.D."/>
            <person name="Nowacki M."/>
            <person name="Derisi J."/>
            <person name="Roy S.W."/>
            <person name="Marshall W.F."/>
            <person name="Sood P."/>
        </authorList>
    </citation>
    <scope>NUCLEOTIDE SEQUENCE [LARGE SCALE GENOMIC DNA]</scope>
    <source>
        <strain evidence="2">WM001</strain>
    </source>
</reference>
<evidence type="ECO:0000313" key="3">
    <source>
        <dbReference type="Proteomes" id="UP000187209"/>
    </source>
</evidence>
<keyword evidence="3" id="KW-1185">Reference proteome</keyword>
<dbReference type="OrthoDB" id="10543401at2759"/>
<dbReference type="EMBL" id="MPUH01000977">
    <property type="protein sequence ID" value="OMJ71576.1"/>
    <property type="molecule type" value="Genomic_DNA"/>
</dbReference>
<feature type="region of interest" description="Disordered" evidence="1">
    <location>
        <begin position="253"/>
        <end position="274"/>
    </location>
</feature>
<proteinExistence type="predicted"/>
<comment type="caution">
    <text evidence="2">The sequence shown here is derived from an EMBL/GenBank/DDBJ whole genome shotgun (WGS) entry which is preliminary data.</text>
</comment>
<evidence type="ECO:0000256" key="1">
    <source>
        <dbReference type="SAM" id="MobiDB-lite"/>
    </source>
</evidence>
<accession>A0A1R2B4A2</accession>
<dbReference type="Proteomes" id="UP000187209">
    <property type="component" value="Unassembled WGS sequence"/>
</dbReference>
<protein>
    <submittedName>
        <fullName evidence="2">Uncharacterized protein</fullName>
    </submittedName>
</protein>
<organism evidence="2 3">
    <name type="scientific">Stentor coeruleus</name>
    <dbReference type="NCBI Taxonomy" id="5963"/>
    <lineage>
        <taxon>Eukaryota</taxon>
        <taxon>Sar</taxon>
        <taxon>Alveolata</taxon>
        <taxon>Ciliophora</taxon>
        <taxon>Postciliodesmatophora</taxon>
        <taxon>Heterotrichea</taxon>
        <taxon>Heterotrichida</taxon>
        <taxon>Stentoridae</taxon>
        <taxon>Stentor</taxon>
    </lineage>
</organism>
<feature type="compositionally biased region" description="Polar residues" evidence="1">
    <location>
        <begin position="253"/>
        <end position="263"/>
    </location>
</feature>
<evidence type="ECO:0000313" key="2">
    <source>
        <dbReference type="EMBL" id="OMJ71576.1"/>
    </source>
</evidence>
<gene>
    <name evidence="2" type="ORF">SteCoe_30169</name>
</gene>
<dbReference type="AlphaFoldDB" id="A0A1R2B4A2"/>
<sequence>MKLLRIVRSETTKDIIKFIEISEDCPNRDFNAVIQYLFGNSSTIGCNQVLTNSSGKKVIYNQLESGQTYFITFEKKEVRSLMSWENTQTEFVPALNSSKLRVLDESKYFSSKIKEIKLAVNDKATELALRQEDSLMTIKQSLSKIHSQLGSQSLRILDYTAKTNGLLNQVKFLIPELQQYTQELRATNDAMKSVLSYQPPEDLVNAGKRKFFDPRIMNYMKKFSYKDMPMNELTPGEMKRFMKFQMMAENQISNFSSQNTPSSRGLKMKNPLKK</sequence>
<name>A0A1R2B4A2_9CILI</name>